<feature type="domain" description="MRH" evidence="21">
    <location>
        <begin position="28"/>
        <end position="270"/>
    </location>
</feature>
<evidence type="ECO:0000256" key="19">
    <source>
        <dbReference type="SAM" id="Phobius"/>
    </source>
</evidence>
<dbReference type="InterPro" id="IPR018939">
    <property type="entry name" value="Autophagy-rel_prot_27"/>
</dbReference>
<dbReference type="GO" id="GO:0030659">
    <property type="term" value="C:cytoplasmic vesicle membrane"/>
    <property type="evidence" value="ECO:0007669"/>
    <property type="project" value="UniProtKB-SubCell"/>
</dbReference>
<keyword evidence="12" id="KW-0072">Autophagy</keyword>
<keyword evidence="15 19" id="KW-0472">Membrane</keyword>
<dbReference type="InterPro" id="IPR009011">
    <property type="entry name" value="Man6P_isomerase_rcpt-bd_dom_sf"/>
</dbReference>
<evidence type="ECO:0000256" key="20">
    <source>
        <dbReference type="SAM" id="SignalP"/>
    </source>
</evidence>
<comment type="subcellular location">
    <subcellularLocation>
        <location evidence="2">Cytoplasmic vesicle membrane</location>
        <topology evidence="2">Single-pass type I membrane protein</topology>
    </subcellularLocation>
    <subcellularLocation>
        <location evidence="4">Golgi apparatus membrane</location>
        <topology evidence="4">Single-pass type I membrane protein</topology>
    </subcellularLocation>
    <subcellularLocation>
        <location evidence="1">Mitochondrion membrane</location>
        <topology evidence="1">Single-pass membrane protein</topology>
    </subcellularLocation>
    <subcellularLocation>
        <location evidence="3">Preautophagosomal structure membrane</location>
        <topology evidence="3">Single-pass type I membrane protein</topology>
    </subcellularLocation>
</comment>
<dbReference type="GO" id="GO:0034045">
    <property type="term" value="C:phagophore assembly site membrane"/>
    <property type="evidence" value="ECO:0007669"/>
    <property type="project" value="UniProtKB-SubCell"/>
</dbReference>
<evidence type="ECO:0000256" key="14">
    <source>
        <dbReference type="ARBA" id="ARBA00023128"/>
    </source>
</evidence>
<reference evidence="22" key="1">
    <citation type="submission" date="2022-07" db="EMBL/GenBank/DDBJ databases">
        <title>Draft genome sequence of Zalerion maritima ATCC 34329, a (micro)plastics degrading marine fungus.</title>
        <authorList>
            <person name="Paco A."/>
            <person name="Goncalves M.F.M."/>
            <person name="Rocha-Santos T.A.P."/>
            <person name="Alves A."/>
        </authorList>
    </citation>
    <scope>NUCLEOTIDE SEQUENCE</scope>
    <source>
        <strain evidence="22">ATCC 34329</strain>
    </source>
</reference>
<evidence type="ECO:0000256" key="8">
    <source>
        <dbReference type="ARBA" id="ARBA00022692"/>
    </source>
</evidence>
<evidence type="ECO:0000256" key="2">
    <source>
        <dbReference type="ARBA" id="ARBA00004358"/>
    </source>
</evidence>
<comment type="similarity">
    <text evidence="5">Belongs to the ATG27 family.</text>
</comment>
<keyword evidence="9 20" id="KW-0732">Signal</keyword>
<gene>
    <name evidence="22" type="ORF">MKZ38_006897</name>
</gene>
<keyword evidence="17" id="KW-0968">Cytoplasmic vesicle</keyword>
<dbReference type="Pfam" id="PF09451">
    <property type="entry name" value="ATG27"/>
    <property type="match status" value="1"/>
</dbReference>
<feature type="signal peptide" evidence="20">
    <location>
        <begin position="1"/>
        <end position="25"/>
    </location>
</feature>
<dbReference type="Proteomes" id="UP001201980">
    <property type="component" value="Unassembled WGS sequence"/>
</dbReference>
<evidence type="ECO:0000256" key="10">
    <source>
        <dbReference type="ARBA" id="ARBA00022927"/>
    </source>
</evidence>
<evidence type="ECO:0000256" key="17">
    <source>
        <dbReference type="ARBA" id="ARBA00023329"/>
    </source>
</evidence>
<evidence type="ECO:0000256" key="3">
    <source>
        <dbReference type="ARBA" id="ARBA00004472"/>
    </source>
</evidence>
<keyword evidence="23" id="KW-1185">Reference proteome</keyword>
<keyword evidence="7" id="KW-0813">Transport</keyword>
<protein>
    <recommendedName>
        <fullName evidence="6">Autophagy-related protein 27</fullName>
    </recommendedName>
</protein>
<evidence type="ECO:0000256" key="5">
    <source>
        <dbReference type="ARBA" id="ARBA00005363"/>
    </source>
</evidence>
<dbReference type="Gene3D" id="2.70.130.10">
    <property type="entry name" value="Mannose-6-phosphate receptor binding domain"/>
    <property type="match status" value="1"/>
</dbReference>
<dbReference type="AlphaFoldDB" id="A0AAD5WQ33"/>
<evidence type="ECO:0000256" key="15">
    <source>
        <dbReference type="ARBA" id="ARBA00023136"/>
    </source>
</evidence>
<evidence type="ECO:0000313" key="23">
    <source>
        <dbReference type="Proteomes" id="UP001201980"/>
    </source>
</evidence>
<feature type="region of interest" description="Disordered" evidence="18">
    <location>
        <begin position="178"/>
        <end position="197"/>
    </location>
</feature>
<dbReference type="InterPro" id="IPR044865">
    <property type="entry name" value="MRH_dom"/>
</dbReference>
<feature type="compositionally biased region" description="Acidic residues" evidence="18">
    <location>
        <begin position="207"/>
        <end position="223"/>
    </location>
</feature>
<feature type="chain" id="PRO_5042027059" description="Autophagy-related protein 27" evidence="20">
    <location>
        <begin position="26"/>
        <end position="357"/>
    </location>
</feature>
<evidence type="ECO:0000256" key="18">
    <source>
        <dbReference type="SAM" id="MobiDB-lite"/>
    </source>
</evidence>
<keyword evidence="8 19" id="KW-0812">Transmembrane</keyword>
<feature type="region of interest" description="Disordered" evidence="18">
    <location>
        <begin position="207"/>
        <end position="231"/>
    </location>
</feature>
<organism evidence="22 23">
    <name type="scientific">Zalerion maritima</name>
    <dbReference type="NCBI Taxonomy" id="339359"/>
    <lineage>
        <taxon>Eukaryota</taxon>
        <taxon>Fungi</taxon>
        <taxon>Dikarya</taxon>
        <taxon>Ascomycota</taxon>
        <taxon>Pezizomycotina</taxon>
        <taxon>Sordariomycetes</taxon>
        <taxon>Lulworthiomycetidae</taxon>
        <taxon>Lulworthiales</taxon>
        <taxon>Lulworthiaceae</taxon>
        <taxon>Zalerion</taxon>
    </lineage>
</organism>
<dbReference type="GO" id="GO:0006914">
    <property type="term" value="P:autophagy"/>
    <property type="evidence" value="ECO:0007669"/>
    <property type="project" value="UniProtKB-KW"/>
</dbReference>
<feature type="transmembrane region" description="Helical" evidence="19">
    <location>
        <begin position="284"/>
        <end position="304"/>
    </location>
</feature>
<dbReference type="PROSITE" id="PS51914">
    <property type="entry name" value="MRH"/>
    <property type="match status" value="1"/>
</dbReference>
<keyword evidence="13" id="KW-0333">Golgi apparatus</keyword>
<comment type="caution">
    <text evidence="22">The sequence shown here is derived from an EMBL/GenBank/DDBJ whole genome shotgun (WGS) entry which is preliminary data.</text>
</comment>
<evidence type="ECO:0000256" key="13">
    <source>
        <dbReference type="ARBA" id="ARBA00023034"/>
    </source>
</evidence>
<evidence type="ECO:0000256" key="7">
    <source>
        <dbReference type="ARBA" id="ARBA00022448"/>
    </source>
</evidence>
<proteinExistence type="inferred from homology"/>
<dbReference type="EMBL" id="JAKWBI020000427">
    <property type="protein sequence ID" value="KAJ2895098.1"/>
    <property type="molecule type" value="Genomic_DNA"/>
</dbReference>
<name>A0AAD5WQ33_9PEZI</name>
<evidence type="ECO:0000256" key="16">
    <source>
        <dbReference type="ARBA" id="ARBA00023157"/>
    </source>
</evidence>
<evidence type="ECO:0000256" key="9">
    <source>
        <dbReference type="ARBA" id="ARBA00022729"/>
    </source>
</evidence>
<dbReference type="GO" id="GO:0031966">
    <property type="term" value="C:mitochondrial membrane"/>
    <property type="evidence" value="ECO:0007669"/>
    <property type="project" value="UniProtKB-SubCell"/>
</dbReference>
<feature type="compositionally biased region" description="Basic and acidic residues" evidence="18">
    <location>
        <begin position="188"/>
        <end position="197"/>
    </location>
</feature>
<evidence type="ECO:0000313" key="22">
    <source>
        <dbReference type="EMBL" id="KAJ2895098.1"/>
    </source>
</evidence>
<dbReference type="GO" id="GO:0000139">
    <property type="term" value="C:Golgi membrane"/>
    <property type="evidence" value="ECO:0007669"/>
    <property type="project" value="UniProtKB-SubCell"/>
</dbReference>
<evidence type="ECO:0000256" key="1">
    <source>
        <dbReference type="ARBA" id="ARBA00004304"/>
    </source>
</evidence>
<keyword evidence="14" id="KW-0496">Mitochondrion</keyword>
<sequence>MRPFSLDHAGLVAVVLGALFSMPEAYTYDCSKIRADKHTFDLSGLRGPHSVSTTKFHPPRWYNTTYTIDICAPLKHAGKSRDGEACPQNTRVCGIEHEWKSNDEPDEITGVYPIAGELRPHGGYDMDAKMTRLSTSESTGDSKREGLRMVLHGGAYPLGSKHRLRHKAIIEFLCDPDRDGLEGEWDPEEKYDPEGDKDAMMRLFAREDDDEDEDGGGDDDTGDGEVPNADETQFKYENTSLLFDSFREEGSSPTEKVLRLTWYTKHACENRSVADPEGDRSRHWGAFTWIVVIAFLAIASYLIFGSWLNYSRYGARGWDLLPHGDTIRDIPYLLRDWARQMLSTVQGGGSRGGYSAV</sequence>
<keyword evidence="16" id="KW-1015">Disulfide bond</keyword>
<evidence type="ECO:0000256" key="11">
    <source>
        <dbReference type="ARBA" id="ARBA00022989"/>
    </source>
</evidence>
<accession>A0AAD5WQ33</accession>
<dbReference type="PANTHER" id="PTHR15071:SF13">
    <property type="entry name" value="AUTOPHAGY-RELATED PROTEIN 27"/>
    <property type="match status" value="1"/>
</dbReference>
<evidence type="ECO:0000259" key="21">
    <source>
        <dbReference type="PROSITE" id="PS51914"/>
    </source>
</evidence>
<dbReference type="PANTHER" id="PTHR15071">
    <property type="entry name" value="MANNOSE-6-PHOSPHATE RECEPTOR FAMILY MEMBER"/>
    <property type="match status" value="1"/>
</dbReference>
<dbReference type="GO" id="GO:0015031">
    <property type="term" value="P:protein transport"/>
    <property type="evidence" value="ECO:0007669"/>
    <property type="project" value="UniProtKB-KW"/>
</dbReference>
<evidence type="ECO:0000256" key="6">
    <source>
        <dbReference type="ARBA" id="ARBA00013776"/>
    </source>
</evidence>
<keyword evidence="10" id="KW-0653">Protein transport</keyword>
<keyword evidence="11 19" id="KW-1133">Transmembrane helix</keyword>
<evidence type="ECO:0000256" key="4">
    <source>
        <dbReference type="ARBA" id="ARBA00004614"/>
    </source>
</evidence>
<evidence type="ECO:0000256" key="12">
    <source>
        <dbReference type="ARBA" id="ARBA00023006"/>
    </source>
</evidence>
<dbReference type="SUPFAM" id="SSF50911">
    <property type="entry name" value="Mannose 6-phosphate receptor domain"/>
    <property type="match status" value="1"/>
</dbReference>